<evidence type="ECO:0000259" key="4">
    <source>
        <dbReference type="PROSITE" id="PS51782"/>
    </source>
</evidence>
<name>A0A317DJY0_9ACTN</name>
<protein>
    <recommendedName>
        <fullName evidence="4">LysM domain-containing protein</fullName>
    </recommendedName>
</protein>
<feature type="compositionally biased region" description="Low complexity" evidence="3">
    <location>
        <begin position="544"/>
        <end position="556"/>
    </location>
</feature>
<dbReference type="InterPro" id="IPR018392">
    <property type="entry name" value="LysM"/>
</dbReference>
<proteinExistence type="predicted"/>
<dbReference type="EMBL" id="QGKS01000211">
    <property type="protein sequence ID" value="PWR14888.1"/>
    <property type="molecule type" value="Genomic_DNA"/>
</dbReference>
<dbReference type="PANTHER" id="PTHR35807:SF1">
    <property type="entry name" value="TRANSCRIPTIONAL REGULATOR REDD"/>
    <property type="match status" value="1"/>
</dbReference>
<feature type="compositionally biased region" description="Low complexity" evidence="3">
    <location>
        <begin position="119"/>
        <end position="147"/>
    </location>
</feature>
<feature type="compositionally biased region" description="Low complexity" evidence="3">
    <location>
        <begin position="625"/>
        <end position="643"/>
    </location>
</feature>
<dbReference type="OrthoDB" id="8444614at2"/>
<dbReference type="InterPro" id="IPR016032">
    <property type="entry name" value="Sig_transdc_resp-reg_C-effctor"/>
</dbReference>
<dbReference type="InterPro" id="IPR005158">
    <property type="entry name" value="BTAD"/>
</dbReference>
<dbReference type="PANTHER" id="PTHR35807">
    <property type="entry name" value="TRANSCRIPTIONAL REGULATOR REDD-RELATED"/>
    <property type="match status" value="1"/>
</dbReference>
<feature type="region of interest" description="Disordered" evidence="3">
    <location>
        <begin position="887"/>
        <end position="918"/>
    </location>
</feature>
<dbReference type="GO" id="GO:0003677">
    <property type="term" value="F:DNA binding"/>
    <property type="evidence" value="ECO:0007669"/>
    <property type="project" value="InterPro"/>
</dbReference>
<feature type="compositionally biased region" description="Pro residues" evidence="3">
    <location>
        <begin position="95"/>
        <end position="106"/>
    </location>
</feature>
<dbReference type="SMART" id="SM01043">
    <property type="entry name" value="BTAD"/>
    <property type="match status" value="1"/>
</dbReference>
<dbReference type="Gene3D" id="1.10.10.10">
    <property type="entry name" value="Winged helix-like DNA-binding domain superfamily/Winged helix DNA-binding domain"/>
    <property type="match status" value="1"/>
</dbReference>
<feature type="compositionally biased region" description="Basic and acidic residues" evidence="3">
    <location>
        <begin position="167"/>
        <end position="179"/>
    </location>
</feature>
<dbReference type="AlphaFoldDB" id="A0A317DJY0"/>
<dbReference type="SUPFAM" id="SSF46894">
    <property type="entry name" value="C-terminal effector domain of the bipartite response regulators"/>
    <property type="match status" value="1"/>
</dbReference>
<organism evidence="5 6">
    <name type="scientific">Micromonospora sicca</name>
    <dbReference type="NCBI Taxonomy" id="2202420"/>
    <lineage>
        <taxon>Bacteria</taxon>
        <taxon>Bacillati</taxon>
        <taxon>Actinomycetota</taxon>
        <taxon>Actinomycetes</taxon>
        <taxon>Micromonosporales</taxon>
        <taxon>Micromonosporaceae</taxon>
        <taxon>Micromonospora</taxon>
    </lineage>
</organism>
<evidence type="ECO:0000313" key="5">
    <source>
        <dbReference type="EMBL" id="PWR14888.1"/>
    </source>
</evidence>
<evidence type="ECO:0000256" key="3">
    <source>
        <dbReference type="SAM" id="MobiDB-lite"/>
    </source>
</evidence>
<feature type="region of interest" description="Disordered" evidence="3">
    <location>
        <begin position="279"/>
        <end position="315"/>
    </location>
</feature>
<comment type="caution">
    <text evidence="5">The sequence shown here is derived from an EMBL/GenBank/DDBJ whole genome shotgun (WGS) entry which is preliminary data.</text>
</comment>
<dbReference type="InterPro" id="IPR036779">
    <property type="entry name" value="LysM_dom_sf"/>
</dbReference>
<dbReference type="Proteomes" id="UP000246050">
    <property type="component" value="Unassembled WGS sequence"/>
</dbReference>
<feature type="compositionally biased region" description="Basic and acidic residues" evidence="3">
    <location>
        <begin position="581"/>
        <end position="591"/>
    </location>
</feature>
<feature type="domain" description="LysM" evidence="4">
    <location>
        <begin position="26"/>
        <end position="83"/>
    </location>
</feature>
<feature type="compositionally biased region" description="Pro residues" evidence="3">
    <location>
        <begin position="530"/>
        <end position="543"/>
    </location>
</feature>
<feature type="compositionally biased region" description="Basic and acidic residues" evidence="3">
    <location>
        <begin position="901"/>
        <end position="918"/>
    </location>
</feature>
<dbReference type="InterPro" id="IPR011990">
    <property type="entry name" value="TPR-like_helical_dom_sf"/>
</dbReference>
<gene>
    <name evidence="5" type="ORF">DKT69_14105</name>
</gene>
<dbReference type="CDD" id="cd00118">
    <property type="entry name" value="LysM"/>
    <property type="match status" value="1"/>
</dbReference>
<keyword evidence="2" id="KW-0804">Transcription</keyword>
<dbReference type="PROSITE" id="PS51782">
    <property type="entry name" value="LYSM"/>
    <property type="match status" value="1"/>
</dbReference>
<dbReference type="Pfam" id="PF01476">
    <property type="entry name" value="LysM"/>
    <property type="match status" value="1"/>
</dbReference>
<dbReference type="InterPro" id="IPR036388">
    <property type="entry name" value="WH-like_DNA-bd_sf"/>
</dbReference>
<accession>A0A317DJY0</accession>
<dbReference type="Gene3D" id="3.10.350.10">
    <property type="entry name" value="LysM domain"/>
    <property type="match status" value="1"/>
</dbReference>
<sequence length="918" mass="96478">MAGPTLAAHLAASSTILTPVPGRPDNTYTVQRGDTLSEIAERCLGDARRWPEIFALNRGTHFADVGGTLRNPNLIYPGWILDLPADATRDGQPRRPGPPQLPPPASPDAEASQPPSDGATPMPASPAPATVTPNAPASTTTAAPSSSGVPDAAPTSPTATGWADNPDADHAPTRDRDARGVSLPSGSWVDLGLALAITAAVALVWAHRQRRYIPRPPSTTTRTADPDLAPMPPLIGQIRRGLRRLTASQADAPTRDAPDVITDVDVDIDREDVAVGAAALKNSGAGAEADAGRGSDEPNQADDRRETTASSEVPVVPTLANPLSTLWPPAGLGLTGPGAHAAARGFLATALAAGGLDDPDARTEVVMPSATAATLVGAAAVNLPRTPRLTVTAGLDEALEILEAQTMHRTRLAERHEVDTVAALRHADPYEEPQPPIMLLADVNTRHERARVAALLAQGQRLDIHGVLLGAWPDNTVVVADDGVTTPADGESLRHGTHPADIGRLAILNRREAADLLATLAESHTGQPQTPAPTEPAPTPLRPATPARPAHASTPADGLVDPPPRMASVEANAEPDEEAGHDESGDTDNERTLAGATGSISDAPGVPAELTAAAGEAGHPRPPDDAAAAIDGPSARGVGSRSRGAGDRDVDPEPAPQPGRVGVSVLGEPGIIDGDPQRNLRAKSLELLVYLAVRDGSASTEAILDDLLPDAPASKAVHRLHTYVSDLRSVLRHNGGPGSYLTHPHRRYQLNPDRFDIDLWRMRRAIRAADTATSKPGRVAALRRAVDAYRQPLAEGCEYEWLEPYREAVRQEALDAAVALTEELAGQPSDQLTVLDAAIGHHPYAEALYQAAMRARAQLDDLDAVRALRRTLTRRLAEIDAEPSDNTHALADQLAANLRRSARDSRTRRPSETDGAPR</sequence>
<feature type="region of interest" description="Disordered" evidence="3">
    <location>
        <begin position="523"/>
        <end position="670"/>
    </location>
</feature>
<dbReference type="InterPro" id="IPR051677">
    <property type="entry name" value="AfsR-DnrI-RedD_regulator"/>
</dbReference>
<reference evidence="5 6" key="1">
    <citation type="submission" date="2018-05" db="EMBL/GenBank/DDBJ databases">
        <title>Micromonosporas from Atacama Desert.</title>
        <authorList>
            <person name="Carro L."/>
            <person name="Golinska P."/>
            <person name="Klenk H.-P."/>
            <person name="Goodfellow M."/>
        </authorList>
    </citation>
    <scope>NUCLEOTIDE SEQUENCE [LARGE SCALE GENOMIC DNA]</scope>
    <source>
        <strain evidence="5 6">4G51</strain>
    </source>
</reference>
<feature type="region of interest" description="Disordered" evidence="3">
    <location>
        <begin position="85"/>
        <end position="179"/>
    </location>
</feature>
<evidence type="ECO:0000256" key="2">
    <source>
        <dbReference type="ARBA" id="ARBA00023163"/>
    </source>
</evidence>
<evidence type="ECO:0000313" key="6">
    <source>
        <dbReference type="Proteomes" id="UP000246050"/>
    </source>
</evidence>
<keyword evidence="1" id="KW-0805">Transcription regulation</keyword>
<dbReference type="GO" id="GO:0006355">
    <property type="term" value="P:regulation of DNA-templated transcription"/>
    <property type="evidence" value="ECO:0007669"/>
    <property type="project" value="InterPro"/>
</dbReference>
<feature type="compositionally biased region" description="Basic and acidic residues" evidence="3">
    <location>
        <begin position="290"/>
        <end position="307"/>
    </location>
</feature>
<dbReference type="Gene3D" id="1.25.40.10">
    <property type="entry name" value="Tetratricopeptide repeat domain"/>
    <property type="match status" value="1"/>
</dbReference>
<dbReference type="SMART" id="SM00257">
    <property type="entry name" value="LysM"/>
    <property type="match status" value="1"/>
</dbReference>
<evidence type="ECO:0000256" key="1">
    <source>
        <dbReference type="ARBA" id="ARBA00023015"/>
    </source>
</evidence>